<dbReference type="AlphaFoldDB" id="A0A2C6KTE3"/>
<evidence type="ECO:0000259" key="2">
    <source>
        <dbReference type="Pfam" id="PF15247"/>
    </source>
</evidence>
<dbReference type="Gene3D" id="1.10.8.1120">
    <property type="entry name" value="Histone RNA hairpin-binding protein RNA-binding domain"/>
    <property type="match status" value="1"/>
</dbReference>
<evidence type="ECO:0000313" key="4">
    <source>
        <dbReference type="Proteomes" id="UP000221165"/>
    </source>
</evidence>
<feature type="compositionally biased region" description="Polar residues" evidence="1">
    <location>
        <begin position="151"/>
        <end position="166"/>
    </location>
</feature>
<feature type="compositionally biased region" description="Low complexity" evidence="1">
    <location>
        <begin position="167"/>
        <end position="176"/>
    </location>
</feature>
<comment type="caution">
    <text evidence="3">The sequence shown here is derived from an EMBL/GenBank/DDBJ whole genome shotgun (WGS) entry which is preliminary data.</text>
</comment>
<proteinExistence type="predicted"/>
<dbReference type="VEuPathDB" id="ToxoDB:CSUI_005963"/>
<accession>A0A2C6KTE3</accession>
<protein>
    <recommendedName>
        <fullName evidence="2">Histone RNA hairpin-binding protein RNA-binding domain-containing protein</fullName>
    </recommendedName>
</protein>
<feature type="compositionally biased region" description="Basic and acidic residues" evidence="1">
    <location>
        <begin position="197"/>
        <end position="212"/>
    </location>
</feature>
<dbReference type="GeneID" id="94429339"/>
<dbReference type="RefSeq" id="XP_067921900.1">
    <property type="nucleotide sequence ID" value="XM_068066128.1"/>
</dbReference>
<feature type="compositionally biased region" description="Polar residues" evidence="1">
    <location>
        <begin position="1"/>
        <end position="11"/>
    </location>
</feature>
<feature type="compositionally biased region" description="Basic and acidic residues" evidence="1">
    <location>
        <begin position="106"/>
        <end position="131"/>
    </location>
</feature>
<dbReference type="EMBL" id="MIGC01002960">
    <property type="protein sequence ID" value="PHJ20209.1"/>
    <property type="molecule type" value="Genomic_DNA"/>
</dbReference>
<dbReference type="Pfam" id="PF15247">
    <property type="entry name" value="SLBP_RNA_bind"/>
    <property type="match status" value="1"/>
</dbReference>
<gene>
    <name evidence="3" type="ORF">CSUI_005963</name>
</gene>
<feature type="compositionally biased region" description="Basic and acidic residues" evidence="1">
    <location>
        <begin position="225"/>
        <end position="235"/>
    </location>
</feature>
<dbReference type="OrthoDB" id="265795at2759"/>
<name>A0A2C6KTE3_9APIC</name>
<feature type="compositionally biased region" description="Basic and acidic residues" evidence="1">
    <location>
        <begin position="244"/>
        <end position="260"/>
    </location>
</feature>
<reference evidence="3 4" key="1">
    <citation type="journal article" date="2017" name="Int. J. Parasitol.">
        <title>The genome of the protozoan parasite Cystoisospora suis and a reverse vaccinology approach to identify vaccine candidates.</title>
        <authorList>
            <person name="Palmieri N."/>
            <person name="Shrestha A."/>
            <person name="Ruttkowski B."/>
            <person name="Beck T."/>
            <person name="Vogl C."/>
            <person name="Tomley F."/>
            <person name="Blake D.P."/>
            <person name="Joachim A."/>
        </authorList>
    </citation>
    <scope>NUCLEOTIDE SEQUENCE [LARGE SCALE GENOMIC DNA]</scope>
    <source>
        <strain evidence="3 4">Wien I</strain>
    </source>
</reference>
<feature type="region of interest" description="Disordered" evidence="1">
    <location>
        <begin position="371"/>
        <end position="398"/>
    </location>
</feature>
<feature type="domain" description="Histone RNA hairpin-binding protein RNA-binding" evidence="2">
    <location>
        <begin position="270"/>
        <end position="339"/>
    </location>
</feature>
<dbReference type="GO" id="GO:0003723">
    <property type="term" value="F:RNA binding"/>
    <property type="evidence" value="ECO:0007669"/>
    <property type="project" value="InterPro"/>
</dbReference>
<evidence type="ECO:0000313" key="3">
    <source>
        <dbReference type="EMBL" id="PHJ20209.1"/>
    </source>
</evidence>
<keyword evidence="4" id="KW-1185">Reference proteome</keyword>
<dbReference type="InterPro" id="IPR038294">
    <property type="entry name" value="SLBP_RNA_bind_sf"/>
</dbReference>
<sequence length="632" mass="70719">MNRRWQSTSFRPSERLSKQAHLPHGASRDSSSENSYPPRPSHGEFGGGSAFTRELWERLEIDGSTGRPVEASNQRPTSYRSIPSRVFPPEGDETWHSMPRNTRSGRHVDSRGNHEDRKPIATGHHARDQHRAAPPHQAVPPPHSSGYDRPNASQVMPTSCQRTRCYSSQSSRPPSSALFEEPSDQVPAASNHRLHRHELPGKEAPRVTDQHRSCSRTGGSYRHRPTPDTGERDSSAQRGGSHPAKAESRCQATKDARHFQRTTEKALTPLQISKRDTDIARTKNSEGYQRYIRAVPKEQRLRSCYSTWHPKTPCSAQTLSVKQWRDVLAKWRHQVHLWTNLPEAVYQKVKSLPVKEQVTTLAGMSPSELDAREALSGASSATLPAEPSVHKEPPGRSSEQIARWLTAGKAAGVNGDPAVSAAEADNLKPSARPILFVPSWFRTVLHRKNFDIADEKDIKRAVEKLSEDAEKCSSTRRALINKSADFLYSVYGSSCASLKALLEDSCALTANEAGRQLHHEEVPENKSLARLSDQKMQDLPLDIKFRLSHRQPDLVGTLQSSVRLNSEEGHSCCIADESDTVFFTRVRRLQRQCAVALMNQPAARVGVCLGRKGGRKFLEGLVRLEPKRRRFR</sequence>
<dbReference type="Proteomes" id="UP000221165">
    <property type="component" value="Unassembled WGS sequence"/>
</dbReference>
<organism evidence="3 4">
    <name type="scientific">Cystoisospora suis</name>
    <dbReference type="NCBI Taxonomy" id="483139"/>
    <lineage>
        <taxon>Eukaryota</taxon>
        <taxon>Sar</taxon>
        <taxon>Alveolata</taxon>
        <taxon>Apicomplexa</taxon>
        <taxon>Conoidasida</taxon>
        <taxon>Coccidia</taxon>
        <taxon>Eucoccidiorida</taxon>
        <taxon>Eimeriorina</taxon>
        <taxon>Sarcocystidae</taxon>
        <taxon>Cystoisospora</taxon>
    </lineage>
</organism>
<dbReference type="InterPro" id="IPR029344">
    <property type="entry name" value="SLBP_RNA_bind"/>
</dbReference>
<evidence type="ECO:0000256" key="1">
    <source>
        <dbReference type="SAM" id="MobiDB-lite"/>
    </source>
</evidence>
<feature type="compositionally biased region" description="Polar residues" evidence="1">
    <location>
        <begin position="71"/>
        <end position="81"/>
    </location>
</feature>
<feature type="region of interest" description="Disordered" evidence="1">
    <location>
        <begin position="1"/>
        <end position="260"/>
    </location>
</feature>